<name>A0A811QVZ4_9POAL</name>
<dbReference type="EMBL" id="CAJGYO010000011">
    <property type="protein sequence ID" value="CAD6260207.1"/>
    <property type="molecule type" value="Genomic_DNA"/>
</dbReference>
<evidence type="ECO:0000313" key="2">
    <source>
        <dbReference type="Proteomes" id="UP000604825"/>
    </source>
</evidence>
<protein>
    <submittedName>
        <fullName evidence="1">Uncharacterized protein</fullName>
    </submittedName>
</protein>
<dbReference type="Proteomes" id="UP000604825">
    <property type="component" value="Unassembled WGS sequence"/>
</dbReference>
<evidence type="ECO:0000313" key="1">
    <source>
        <dbReference type="EMBL" id="CAD6260207.1"/>
    </source>
</evidence>
<gene>
    <name evidence="1" type="ORF">NCGR_LOCUS43643</name>
</gene>
<dbReference type="AlphaFoldDB" id="A0A811QVZ4"/>
<keyword evidence="2" id="KW-1185">Reference proteome</keyword>
<sequence>MEVCLDLGMDILWLSCEGLGLRPDYLEGDISGDDVVLHVGGWPEVVMEQGLRKPFTHYAIRETLWRFLSENSSARFVVAGHSLAGSTWASPYCLSPHTGVWLASKDVPKQINSGSIASIVVATTSSPAAVGAQLVFNEMPSWYIIILNLAYSVDVVPTFSASESYIVQKVFVRLLVENQVHLASIRDSAQLRPLPWPSFSSYAASVQLNTSIPVVLHQMGSLFCWLEFTQLRLCHLWLPGPNSPDGVLVISADSSKCQPCVLLRQLDSAKAQRHVHMSAPVCLIVAQIILVPWKFWTWFHRCTSDLFMQLTVPLVTTCLGI</sequence>
<dbReference type="OrthoDB" id="406156at2759"/>
<comment type="caution">
    <text evidence="1">The sequence shown here is derived from an EMBL/GenBank/DDBJ whole genome shotgun (WGS) entry which is preliminary data.</text>
</comment>
<proteinExistence type="predicted"/>
<accession>A0A811QVZ4</accession>
<organism evidence="1 2">
    <name type="scientific">Miscanthus lutarioriparius</name>
    <dbReference type="NCBI Taxonomy" id="422564"/>
    <lineage>
        <taxon>Eukaryota</taxon>
        <taxon>Viridiplantae</taxon>
        <taxon>Streptophyta</taxon>
        <taxon>Embryophyta</taxon>
        <taxon>Tracheophyta</taxon>
        <taxon>Spermatophyta</taxon>
        <taxon>Magnoliopsida</taxon>
        <taxon>Liliopsida</taxon>
        <taxon>Poales</taxon>
        <taxon>Poaceae</taxon>
        <taxon>PACMAD clade</taxon>
        <taxon>Panicoideae</taxon>
        <taxon>Andropogonodae</taxon>
        <taxon>Andropogoneae</taxon>
        <taxon>Saccharinae</taxon>
        <taxon>Miscanthus</taxon>
    </lineage>
</organism>
<reference evidence="1" key="1">
    <citation type="submission" date="2020-10" db="EMBL/GenBank/DDBJ databases">
        <authorList>
            <person name="Han B."/>
            <person name="Lu T."/>
            <person name="Zhao Q."/>
            <person name="Huang X."/>
            <person name="Zhao Y."/>
        </authorList>
    </citation>
    <scope>NUCLEOTIDE SEQUENCE</scope>
</reference>